<feature type="compositionally biased region" description="Basic and acidic residues" evidence="1">
    <location>
        <begin position="110"/>
        <end position="119"/>
    </location>
</feature>
<organism evidence="2 3">
    <name type="scientific">Sclerotinia nivalis</name>
    <dbReference type="NCBI Taxonomy" id="352851"/>
    <lineage>
        <taxon>Eukaryota</taxon>
        <taxon>Fungi</taxon>
        <taxon>Dikarya</taxon>
        <taxon>Ascomycota</taxon>
        <taxon>Pezizomycotina</taxon>
        <taxon>Leotiomycetes</taxon>
        <taxon>Helotiales</taxon>
        <taxon>Sclerotiniaceae</taxon>
        <taxon>Sclerotinia</taxon>
    </lineage>
</organism>
<dbReference type="EMBL" id="JAPEIS010000015">
    <property type="protein sequence ID" value="KAJ8059139.1"/>
    <property type="molecule type" value="Genomic_DNA"/>
</dbReference>
<evidence type="ECO:0000313" key="3">
    <source>
        <dbReference type="Proteomes" id="UP001152300"/>
    </source>
</evidence>
<sequence length="119" mass="13332">MSGLQPDYEEDEYGNIIRRAPVNYPSGLMNYSPEPEPEPTRGSTLKALTDDEGMKKKTERKEAIADTERAVKAGREANAANKLLQAQQDQKGAEKRVTKQLRKTTLLRGQGEDWRGKGQ</sequence>
<gene>
    <name evidence="2" type="ORF">OCU04_012114</name>
</gene>
<dbReference type="AlphaFoldDB" id="A0A9X0AB23"/>
<comment type="caution">
    <text evidence="2">The sequence shown here is derived from an EMBL/GenBank/DDBJ whole genome shotgun (WGS) entry which is preliminary data.</text>
</comment>
<name>A0A9X0AB23_9HELO</name>
<feature type="region of interest" description="Disordered" evidence="1">
    <location>
        <begin position="84"/>
        <end position="119"/>
    </location>
</feature>
<feature type="compositionally biased region" description="Basic and acidic residues" evidence="1">
    <location>
        <begin position="48"/>
        <end position="64"/>
    </location>
</feature>
<evidence type="ECO:0000256" key="1">
    <source>
        <dbReference type="SAM" id="MobiDB-lite"/>
    </source>
</evidence>
<dbReference type="OrthoDB" id="3554842at2759"/>
<reference evidence="2" key="1">
    <citation type="submission" date="2022-11" db="EMBL/GenBank/DDBJ databases">
        <title>Genome Resource of Sclerotinia nivalis Strain SnTB1, a Plant Pathogen Isolated from American Ginseng.</title>
        <authorList>
            <person name="Fan S."/>
        </authorList>
    </citation>
    <scope>NUCLEOTIDE SEQUENCE</scope>
    <source>
        <strain evidence="2">SnTB1</strain>
    </source>
</reference>
<keyword evidence="3" id="KW-1185">Reference proteome</keyword>
<accession>A0A9X0AB23</accession>
<proteinExistence type="predicted"/>
<dbReference type="Proteomes" id="UP001152300">
    <property type="component" value="Unassembled WGS sequence"/>
</dbReference>
<feature type="region of interest" description="Disordered" evidence="1">
    <location>
        <begin position="23"/>
        <end position="64"/>
    </location>
</feature>
<evidence type="ECO:0000313" key="2">
    <source>
        <dbReference type="EMBL" id="KAJ8059139.1"/>
    </source>
</evidence>
<protein>
    <submittedName>
        <fullName evidence="2">Uncharacterized protein</fullName>
    </submittedName>
</protein>